<dbReference type="EMBL" id="VSLA01000024">
    <property type="protein sequence ID" value="TYC84887.1"/>
    <property type="molecule type" value="Genomic_DNA"/>
</dbReference>
<sequence>MEKKGNENMVDQPILLKFCELSLEINKLEESYRQVYYDAVDIKDFEVSKKVKEDAHQKIWKIKNWQKKISQINNEMSVFLKDIVASDVQDECSASGVLASTDKEATIEYDHLTELKVPSKQEPKVESEIFVSTETLTLNSHEKLIESDKKNKQKDMEDGRVVEDCQIKTNPTYAEYIKHKMRQLCDAGCVFSDKEIRNMLSDKWSKNALHLNRSFMRIFNFEFPVSTQIKDDSGIIRYWAEPFKFGEVTVLINNDWCEESKLYFNEWYNTKNRDVSTSISLGIDDKNSVNIGIESRFECLYQEEKRIQFQLMVPKKRYICLEEAYEWMKVTNEKYTEYRQMYCEFSNSNSVRKACETYPLLTSLILIYTAVYRYNEDDSRGGLWPEFFCDPDYSYQRDVPPVMDAFKSVMSKFKVESLNRNYLEKINMGKIFSQIYIPDVSIRKIYSAIYSYYFKGFRNNCVFNLNEFIESYQYKLDKPGIFFLTEDKLIGEAFEKMIDLFVNHLEDQTYIAENNDLPNRFIYTFLAWLDKEKSDIDNKKEEYNLESPKLYFDMQNEKIVLKLPVQRSKIYSDEEWGWKIKIDNDGQKFIDAQIIKQKEGHYLALNEELDIKAFNSLQISYVYKDQVQRTWNIHNDNDFMIFDEHGRFYTSNRLHRTRCIIGGIKTTVENKDYIIDKYAIKDWDEYIFNYVDLADCSDSNVRINKNKQSIRIEIDDWPSMKRSGLKLAFGKKETEISDNDMIQVYDSIGQYNFFVPNLKVSNFDVVLRNAKDAYNVNCNELLKIQSKSINRATVEFCEERMPKGRYYLTIRYKNKIFHREEFVFIDQIKILDEYNMEYGLSKNLHRKITITKNPHFQIVPTHINTLVLSTENHYTLELQNEALAQFGLQIEGDTVIPIEKVVLPIKWSLIGLENILNTKVTNRMVEITRTAFDNNDIRIQIENFDYRHDVLNYKIIIEDLSNEEVIEISKRIVYGDQLDLSFGGLKDRLIKSFNMSVKLQVLNTADQVLFEHLLFGVVGKIEMLDSQKSIEGDHIYLCWKEKQENKSRILRFYNYLAPWQKPESFKLEDGATEIKLDLTNYEKGYYLPMVDYKKEKSLFEQVIVNTRFFDKEEISFKIINKVGYPPLKQNAILSKIMERYLKGRLTEVDQIIIENSGNKFDAKKVFLTMIQMFYFTDNKNNEQMDLFLCQTFKMMRVFLNPFDVDGYLKLLIESKDEITVKNFKLLQTIILASVAERYYSDRTINILAGYDAIDALCGTKNGSGVLTDNLRTNMVETFDLEVLQSARNGERILEMVENEIQIISEFWNWLYYSHENNYILKNNYTLDRAFRIYEYENGITTHRINGNNIDDLIESIRCKESYNCTIFPQNWDENLGVEKDVFYQFKNLLKMDMDPSYMELLKCAFLSVLPNSIISDMDYYSMMVSMQLTKQIDLFQRYRAYFKLIFI</sequence>
<reference evidence="1 2" key="1">
    <citation type="submission" date="2019-08" db="EMBL/GenBank/DDBJ databases">
        <title>Isolation and enrichment of carboxydotrophic bacteria from anaerobic sludge for the production of bio-based chemicals from syngas.</title>
        <authorList>
            <person name="Antares A.L."/>
            <person name="Moreira J."/>
            <person name="Diender M."/>
            <person name="Parshina S.N."/>
            <person name="Stams A.J.M."/>
            <person name="Alves M."/>
            <person name="Alves J.I."/>
            <person name="Sousa D.Z."/>
        </authorList>
    </citation>
    <scope>NUCLEOTIDE SEQUENCE [LARGE SCALE GENOMIC DNA]</scope>
    <source>
        <strain evidence="1 2">JM</strain>
    </source>
</reference>
<evidence type="ECO:0000313" key="2">
    <source>
        <dbReference type="Proteomes" id="UP000322619"/>
    </source>
</evidence>
<protein>
    <submittedName>
        <fullName evidence="1">Uncharacterized protein</fullName>
    </submittedName>
</protein>
<gene>
    <name evidence="1" type="ORF">FXB42_11205</name>
</gene>
<name>A0A5D0WL02_9FIRM</name>
<proteinExistence type="predicted"/>
<organism evidence="1 2">
    <name type="scientific">Acetobacterium wieringae</name>
    <dbReference type="NCBI Taxonomy" id="52694"/>
    <lineage>
        <taxon>Bacteria</taxon>
        <taxon>Bacillati</taxon>
        <taxon>Bacillota</taxon>
        <taxon>Clostridia</taxon>
        <taxon>Eubacteriales</taxon>
        <taxon>Eubacteriaceae</taxon>
        <taxon>Acetobacterium</taxon>
    </lineage>
</organism>
<dbReference type="Proteomes" id="UP000322619">
    <property type="component" value="Unassembled WGS sequence"/>
</dbReference>
<comment type="caution">
    <text evidence="1">The sequence shown here is derived from an EMBL/GenBank/DDBJ whole genome shotgun (WGS) entry which is preliminary data.</text>
</comment>
<evidence type="ECO:0000313" key="1">
    <source>
        <dbReference type="EMBL" id="TYC84887.1"/>
    </source>
</evidence>
<accession>A0A5D0WL02</accession>